<keyword evidence="2" id="KW-0472">Membrane</keyword>
<dbReference type="Proteomes" id="UP000184291">
    <property type="component" value="Unassembled WGS sequence"/>
</dbReference>
<sequence>MESTTPAPAPSAPLPESDHRPTHGARRRVVVVVLILALVVVGVAGGAWWRVWVEDPLEAQLAELANDPAAALNYLAPTDGNDDDSDDDDFSDGWVPSDEARTRWDQLTGRHWGTKGITALTQALAAASSLRTDTGEDGQRATWVTAQGIILLANHTNRLTDQAKANTGVILGNCPTELIALAQRFPITSTGPDNYYEAFPITTAGTDEQTLTTATAHLLYEVADSTEAAYEIARATTAYTAARASQYMNTHGTSTDTLADFYARNADALNLLTLLGGTTDITDAANAGAAASTDLLTITTNTNGQHTITHTPTTTPQPNPTIPTGTPGLPAPIYTNAFNAGLINNPPDPNTATWYTTDTNGAHHVILETNEQQRNFYTWVTDGSGNSLDVKHVMNRIGINGNPERWRTTDDFKDTYGGDDW</sequence>
<evidence type="ECO:0000313" key="5">
    <source>
        <dbReference type="Proteomes" id="UP000184291"/>
    </source>
</evidence>
<dbReference type="STRING" id="1892869.ACGLYG10_1257"/>
<name>A0A1M4RYH5_9ACTO</name>
<dbReference type="EMBL" id="FQTT01000009">
    <property type="protein sequence ID" value="SHE25045.1"/>
    <property type="molecule type" value="Genomic_DNA"/>
</dbReference>
<feature type="domain" description="DUF6571" evidence="3">
    <location>
        <begin position="55"/>
        <end position="298"/>
    </location>
</feature>
<feature type="transmembrane region" description="Helical" evidence="2">
    <location>
        <begin position="29"/>
        <end position="49"/>
    </location>
</feature>
<accession>A0A1M4RYH5</accession>
<keyword evidence="5" id="KW-1185">Reference proteome</keyword>
<gene>
    <name evidence="4" type="ORF">ACGLYG10_1257</name>
</gene>
<protein>
    <recommendedName>
        <fullName evidence="3">DUF6571 domain-containing protein</fullName>
    </recommendedName>
</protein>
<organism evidence="4 5">
    <name type="scientific">Actinomyces glycerinitolerans</name>
    <dbReference type="NCBI Taxonomy" id="1892869"/>
    <lineage>
        <taxon>Bacteria</taxon>
        <taxon>Bacillati</taxon>
        <taxon>Actinomycetota</taxon>
        <taxon>Actinomycetes</taxon>
        <taxon>Actinomycetales</taxon>
        <taxon>Actinomycetaceae</taxon>
        <taxon>Actinomyces</taxon>
    </lineage>
</organism>
<evidence type="ECO:0000313" key="4">
    <source>
        <dbReference type="EMBL" id="SHE25045.1"/>
    </source>
</evidence>
<dbReference type="AlphaFoldDB" id="A0A1M4RYH5"/>
<dbReference type="Pfam" id="PF20211">
    <property type="entry name" value="DUF6571"/>
    <property type="match status" value="1"/>
</dbReference>
<evidence type="ECO:0000256" key="2">
    <source>
        <dbReference type="SAM" id="Phobius"/>
    </source>
</evidence>
<dbReference type="InterPro" id="IPR046701">
    <property type="entry name" value="DUF6571"/>
</dbReference>
<proteinExistence type="predicted"/>
<evidence type="ECO:0000259" key="3">
    <source>
        <dbReference type="Pfam" id="PF20211"/>
    </source>
</evidence>
<evidence type="ECO:0000256" key="1">
    <source>
        <dbReference type="SAM" id="MobiDB-lite"/>
    </source>
</evidence>
<keyword evidence="2" id="KW-1133">Transmembrane helix</keyword>
<feature type="compositionally biased region" description="Acidic residues" evidence="1">
    <location>
        <begin position="80"/>
        <end position="91"/>
    </location>
</feature>
<feature type="region of interest" description="Disordered" evidence="1">
    <location>
        <begin position="75"/>
        <end position="97"/>
    </location>
</feature>
<keyword evidence="2" id="KW-0812">Transmembrane</keyword>
<feature type="region of interest" description="Disordered" evidence="1">
    <location>
        <begin position="1"/>
        <end position="21"/>
    </location>
</feature>
<reference evidence="5" key="1">
    <citation type="submission" date="2016-09" db="EMBL/GenBank/DDBJ databases">
        <authorList>
            <person name="Strepis N."/>
        </authorList>
    </citation>
    <scope>NUCLEOTIDE SEQUENCE [LARGE SCALE GENOMIC DNA]</scope>
</reference>
<dbReference type="OrthoDB" id="9964278at2"/>